<keyword evidence="1" id="KW-0175">Coiled coil</keyword>
<feature type="region of interest" description="Disordered" evidence="2">
    <location>
        <begin position="863"/>
        <end position="930"/>
    </location>
</feature>
<feature type="compositionally biased region" description="Polar residues" evidence="2">
    <location>
        <begin position="777"/>
        <end position="796"/>
    </location>
</feature>
<feature type="region of interest" description="Disordered" evidence="2">
    <location>
        <begin position="1081"/>
        <end position="1108"/>
    </location>
</feature>
<feature type="compositionally biased region" description="Low complexity" evidence="2">
    <location>
        <begin position="1263"/>
        <end position="1272"/>
    </location>
</feature>
<feature type="coiled-coil region" evidence="1">
    <location>
        <begin position="267"/>
        <end position="294"/>
    </location>
</feature>
<feature type="compositionally biased region" description="Basic and acidic residues" evidence="2">
    <location>
        <begin position="43"/>
        <end position="60"/>
    </location>
</feature>
<evidence type="ECO:0000313" key="4">
    <source>
        <dbReference type="Ensembl" id="ENSGALP00010021899.1"/>
    </source>
</evidence>
<feature type="compositionally biased region" description="Polar residues" evidence="2">
    <location>
        <begin position="869"/>
        <end position="894"/>
    </location>
</feature>
<dbReference type="GO" id="GO:0034454">
    <property type="term" value="P:microtubule anchoring at centrosome"/>
    <property type="evidence" value="ECO:0007669"/>
    <property type="project" value="InterPro"/>
</dbReference>
<feature type="region of interest" description="Disordered" evidence="2">
    <location>
        <begin position="1504"/>
        <end position="1531"/>
    </location>
</feature>
<dbReference type="Pfam" id="PF15717">
    <property type="entry name" value="PCM1_C"/>
    <property type="match status" value="2"/>
</dbReference>
<keyword evidence="5" id="KW-1185">Reference proteome</keyword>
<feature type="region of interest" description="Disordered" evidence="2">
    <location>
        <begin position="1857"/>
        <end position="1921"/>
    </location>
</feature>
<feature type="domain" description="Pericentriolar material 1 protein C-terminal" evidence="3">
    <location>
        <begin position="1387"/>
        <end position="1527"/>
    </location>
</feature>
<feature type="compositionally biased region" description="Polar residues" evidence="2">
    <location>
        <begin position="1154"/>
        <end position="1163"/>
    </location>
</feature>
<feature type="compositionally biased region" description="Low complexity" evidence="2">
    <location>
        <begin position="1883"/>
        <end position="1895"/>
    </location>
</feature>
<feature type="compositionally biased region" description="Basic and acidic residues" evidence="2">
    <location>
        <begin position="610"/>
        <end position="624"/>
    </location>
</feature>
<organism evidence="4 5">
    <name type="scientific">Gallus gallus</name>
    <name type="common">Chicken</name>
    <dbReference type="NCBI Taxonomy" id="9031"/>
    <lineage>
        <taxon>Eukaryota</taxon>
        <taxon>Metazoa</taxon>
        <taxon>Chordata</taxon>
        <taxon>Craniata</taxon>
        <taxon>Vertebrata</taxon>
        <taxon>Euteleostomi</taxon>
        <taxon>Archelosauria</taxon>
        <taxon>Archosauria</taxon>
        <taxon>Dinosauria</taxon>
        <taxon>Saurischia</taxon>
        <taxon>Theropoda</taxon>
        <taxon>Coelurosauria</taxon>
        <taxon>Aves</taxon>
        <taxon>Neognathae</taxon>
        <taxon>Galloanserae</taxon>
        <taxon>Galliformes</taxon>
        <taxon>Phasianidae</taxon>
        <taxon>Phasianinae</taxon>
        <taxon>Gallus</taxon>
    </lineage>
</organism>
<dbReference type="Ensembl" id="ENSGALT00010037954.1">
    <property type="protein sequence ID" value="ENSGALP00010021899.1"/>
    <property type="gene ID" value="ENSGALG00010015756.1"/>
</dbReference>
<name>A0A8V0YTH4_CHICK</name>
<feature type="compositionally biased region" description="Polar residues" evidence="2">
    <location>
        <begin position="551"/>
        <end position="560"/>
    </location>
</feature>
<feature type="compositionally biased region" description="Polar residues" evidence="2">
    <location>
        <begin position="1781"/>
        <end position="1803"/>
    </location>
</feature>
<protein>
    <submittedName>
        <fullName evidence="4">Pericentriolar material 1</fullName>
    </submittedName>
</protein>
<feature type="compositionally biased region" description="Polar residues" evidence="2">
    <location>
        <begin position="116"/>
        <end position="132"/>
    </location>
</feature>
<feature type="compositionally biased region" description="Basic and acidic residues" evidence="2">
    <location>
        <begin position="1964"/>
        <end position="1980"/>
    </location>
</feature>
<feature type="region of interest" description="Disordered" evidence="2">
    <location>
        <begin position="1"/>
        <end position="85"/>
    </location>
</feature>
<accession>A0A8V0YTH4</accession>
<feature type="region of interest" description="Disordered" evidence="2">
    <location>
        <begin position="776"/>
        <end position="796"/>
    </location>
</feature>
<feature type="region of interest" description="Disordered" evidence="2">
    <location>
        <begin position="428"/>
        <end position="451"/>
    </location>
</feature>
<evidence type="ECO:0000313" key="5">
    <source>
        <dbReference type="Proteomes" id="UP000000539"/>
    </source>
</evidence>
<evidence type="ECO:0000259" key="3">
    <source>
        <dbReference type="Pfam" id="PF15717"/>
    </source>
</evidence>
<feature type="compositionally biased region" description="Acidic residues" evidence="2">
    <location>
        <begin position="896"/>
        <end position="920"/>
    </location>
</feature>
<feature type="region of interest" description="Disordered" evidence="2">
    <location>
        <begin position="1153"/>
        <end position="1172"/>
    </location>
</feature>
<dbReference type="PANTHER" id="PTHR14164">
    <property type="entry name" value="PERICENTRIOLAR MATERIAL 1-RELATED"/>
    <property type="match status" value="1"/>
</dbReference>
<dbReference type="Proteomes" id="UP000000539">
    <property type="component" value="Chromosome 4"/>
</dbReference>
<feature type="region of interest" description="Disordered" evidence="2">
    <location>
        <begin position="355"/>
        <end position="393"/>
    </location>
</feature>
<dbReference type="GO" id="GO:0060271">
    <property type="term" value="P:cilium assembly"/>
    <property type="evidence" value="ECO:0007669"/>
    <property type="project" value="InterPro"/>
</dbReference>
<reference evidence="4" key="2">
    <citation type="submission" date="2025-08" db="UniProtKB">
        <authorList>
            <consortium name="Ensembl"/>
        </authorList>
    </citation>
    <scope>IDENTIFICATION</scope>
    <source>
        <strain evidence="4">broiler</strain>
    </source>
</reference>
<feature type="compositionally biased region" description="Acidic residues" evidence="2">
    <location>
        <begin position="532"/>
        <end position="542"/>
    </location>
</feature>
<dbReference type="PANTHER" id="PTHR14164:SF12">
    <property type="entry name" value="PERICENTRIOLAR MATERIAL 1 PROTEIN"/>
    <property type="match status" value="1"/>
</dbReference>
<feature type="region of interest" description="Disordered" evidence="2">
    <location>
        <begin position="520"/>
        <end position="579"/>
    </location>
</feature>
<sequence>MATGGGPFEEGMNDQDLPSWSNESLDDRLNNTDWGCQQKKANRSSEKNKKKLGGEAETRLTNDISPESSPGMGRRKTRTPHSFPHARYMTQMSVPEQAELERLKQRINFSDLDQRSIGSDSQGRATAANNKRQLNESKKPFNFLSLQINTNKSKDPVSGSQKKESGEPLQCKELFGAALNKDFLQNGQLSIQEDGRGEPTMDSSQIVSRLVQIRDYIAKASYMRDDLVEKNERSANVERLSHLIDHLKEQEKSYLKFLQKMLARDPQQEAKEELENLKKQHDLLKRMLQQQEQLKALQGRQAALLALQHKAEQAVAVVDDSVVTETTGSVSGVSLTSELNEELIDLIQRFHNQLHDSQTQSVPDNRRQAESLSLTREISQSRNSSVSEHQSDEKAQLFNKMRMLQGKKQKMDKLLGELHTLRDQHLNNSSFFPASSSPQRSIDQRSTTSAASAPVGVVTVINGESNSLASAPYPPDSLASQNESEEDDNLNPTEKLQKLNEVRKRLNELRELVHYYEQTSDMMTDAVNENTKEEEETEDSGSDSEHGDPQPVTNIRNPQGISSWSEINSNSNVQCGTNNRDGRHLNTDCEINNRSAANIRTLKMSSTLDCHNREDDKHADLPHGEDDEVEEDRASEDSMSSHRSSLGDVAGDAEFEQKINRLMAAKQKLRQLQNLAAMVQDDDPEPQVLTANASNMGDFLGEMEETKQQPNNVRVSTNKLQKDAGLNEKAREKFYEAKLQQQQRELKQLQEERRKLMEIQEKIEVLQKACPDLQSAGLGNSPANRQTSPATSTPAMNECNTAGKPLLEFGESVPVGNELWSEMRRHEILREELRRRRKQLEALMAEHQRRRELAETISTVAASVKSEGSEAQRTPQQSRTENRTMATWGGSTQCALDEEDGDEDGYLSDGLDQAEEEEDAPSMNDSFSAYPNNQIPESVYYLKGNKDRWKNCRPLSADGNYRPMSKTRQQQNISMRRQENFRWISELSYVEEKEQWQEQINQLKKQLEFSVSICQTLMQDQQTLSCFLQTLLAGPYNVVPNNVASSQVHLIMHQLNQCYTQLSWQQNNVQRLKQMLNDLMHQQEQQCQEKPSRKERGSSAPPPPSPVFCPFSFPPQPVNLFNIPGFTNISSFAPGINYNPVFPCGFGDFAHSGFPQSSEQQQHPLDHNASGKTEYMAFPKPFESSSSTGAENQRSHRQPEDEVEKRSTWLNDSQEVKKDDQSQQKAGFPVSVQSIASGHKNQSDTSRRRNFDEESLESFSSMPDPVDPTTVTKTFKSRKASAQASLASKDKTPKSKNKRKNSSQLKGRIKNTGYDSASASSVCEPCKSTKSKHSEEVVHAKVFSKKNREQLEKIIKYSRSTEMSSAHARRILQQSNRNACIEAPETGSDLSMFEALRDTIYSEVATLISQNESRPHFLIELFHELQLLNTDYLRQRALYALQDIVTRHLSENNEKGRCIKSLNTATWIASNSELTPSESLASTDDETFDKNFPTEACQDCEQNDADNRSTMSTSSHFEPFATDDLGPSTSECLSVPQSSEVSAVPCPRIDTQQLDRQIKAIMKEVIPFLKEHMDEVCSSQLLTSVRRMVLTLTQQNDESKEFVKFFHKQLGSILQDSLAKFAGRKLKDCGEDLLVEISEVLFNELAFFKLMQDLDNNSISVKQRCKRKIETTEEIQSYAKEAKKGLQVDVCSSTEDIDEDKDKDETETVKPVQGLETYDGNEVPESIKSDASDQEEDEESESGPVAISLSKAETQALTNYGSGEDENEDEEIEFEEGPVDVQTSLQASSETATENEQISSQELSKTKGSDILSSEQQSVNVKGEQDAATILPHYLNVVENTPPLPVNTPESFIAASMKTEESSSSLPGNETQMLDTACVVNKSSAGSSESSMAGSPDTESPVLVNEYEAGSGNVSQKSDEDDFVKVEDLPLKLAVYSEADLLKKIASEAQTNSLSDELLGGGGEQDRELVGDAQTLKEPETFGAQSA</sequence>
<feature type="region of interest" description="Disordered" evidence="2">
    <location>
        <begin position="1948"/>
        <end position="1987"/>
    </location>
</feature>
<feature type="compositionally biased region" description="Polar residues" evidence="2">
    <location>
        <begin position="1231"/>
        <end position="1240"/>
    </location>
</feature>
<reference evidence="4" key="3">
    <citation type="submission" date="2025-09" db="UniProtKB">
        <authorList>
            <consortium name="Ensembl"/>
        </authorList>
    </citation>
    <scope>IDENTIFICATION</scope>
    <source>
        <strain evidence="4">broiler</strain>
    </source>
</reference>
<feature type="coiled-coil region" evidence="1">
    <location>
        <begin position="823"/>
        <end position="857"/>
    </location>
</feature>
<feature type="region of interest" description="Disordered" evidence="2">
    <location>
        <begin position="1178"/>
        <end position="1315"/>
    </location>
</feature>
<feature type="compositionally biased region" description="Polar residues" evidence="2">
    <location>
        <begin position="1862"/>
        <end position="1874"/>
    </location>
</feature>
<feature type="compositionally biased region" description="Polar residues" evidence="2">
    <location>
        <begin position="439"/>
        <end position="451"/>
    </location>
</feature>
<dbReference type="InterPro" id="IPR031446">
    <property type="entry name" value="PCM1_C"/>
</dbReference>
<evidence type="ECO:0000256" key="1">
    <source>
        <dbReference type="SAM" id="Coils"/>
    </source>
</evidence>
<dbReference type="InterPro" id="IPR024138">
    <property type="entry name" value="Pericentriolar_Pcm1"/>
</dbReference>
<dbReference type="GO" id="GO:0071539">
    <property type="term" value="P:protein localization to centrosome"/>
    <property type="evidence" value="ECO:0007669"/>
    <property type="project" value="InterPro"/>
</dbReference>
<feature type="compositionally biased region" description="Polar residues" evidence="2">
    <location>
        <begin position="1183"/>
        <end position="1192"/>
    </location>
</feature>
<feature type="region of interest" description="Disordered" evidence="2">
    <location>
        <begin position="466"/>
        <end position="497"/>
    </location>
</feature>
<feature type="compositionally biased region" description="Polar residues" evidence="2">
    <location>
        <begin position="1751"/>
        <end position="1761"/>
    </location>
</feature>
<feature type="region of interest" description="Disordered" evidence="2">
    <location>
        <begin position="1694"/>
        <end position="1823"/>
    </location>
</feature>
<gene>
    <name evidence="4" type="primary">PCM1</name>
</gene>
<feature type="coiled-coil region" evidence="1">
    <location>
        <begin position="732"/>
        <end position="776"/>
    </location>
</feature>
<feature type="compositionally biased region" description="Low complexity" evidence="2">
    <location>
        <begin position="561"/>
        <end position="572"/>
    </location>
</feature>
<feature type="compositionally biased region" description="Low complexity" evidence="2">
    <location>
        <begin position="428"/>
        <end position="438"/>
    </location>
</feature>
<feature type="region of interest" description="Disordered" evidence="2">
    <location>
        <begin position="610"/>
        <end position="649"/>
    </location>
</feature>
<feature type="compositionally biased region" description="Polar residues" evidence="2">
    <location>
        <begin position="1811"/>
        <end position="1820"/>
    </location>
</feature>
<proteinExistence type="predicted"/>
<dbReference type="GeneTree" id="ENSGT00390000006641"/>
<reference evidence="4" key="1">
    <citation type="submission" date="2020-11" db="EMBL/GenBank/DDBJ databases">
        <title>Gallus gallus (Chicken) genome, bGalGal1, GRCg7b, maternal haplotype autosomes + Z &amp; W.</title>
        <authorList>
            <person name="Warren W."/>
            <person name="Formenti G."/>
            <person name="Fedrigo O."/>
            <person name="Haase B."/>
            <person name="Mountcastle J."/>
            <person name="Balacco J."/>
            <person name="Tracey A."/>
            <person name="Schneider V."/>
            <person name="Okimoto R."/>
            <person name="Cheng H."/>
            <person name="Hawken R."/>
            <person name="Howe K."/>
            <person name="Jarvis E.D."/>
        </authorList>
    </citation>
    <scope>NUCLEOTIDE SEQUENCE [LARGE SCALE GENOMIC DNA]</scope>
    <source>
        <strain evidence="4">Broiler</strain>
    </source>
</reference>
<feature type="compositionally biased region" description="Acidic residues" evidence="2">
    <location>
        <begin position="625"/>
        <end position="634"/>
    </location>
</feature>
<dbReference type="OrthoDB" id="2125770at2759"/>
<feature type="compositionally biased region" description="Basic and acidic residues" evidence="2">
    <location>
        <begin position="1193"/>
        <end position="1207"/>
    </location>
</feature>
<feature type="region of interest" description="Disordered" evidence="2">
    <location>
        <begin position="111"/>
        <end position="141"/>
    </location>
</feature>
<dbReference type="GO" id="GO:0005813">
    <property type="term" value="C:centrosome"/>
    <property type="evidence" value="ECO:0007669"/>
    <property type="project" value="InterPro"/>
</dbReference>
<feature type="region of interest" description="Disordered" evidence="2">
    <location>
        <begin position="149"/>
        <end position="168"/>
    </location>
</feature>
<feature type="coiled-coil region" evidence="1">
    <location>
        <begin position="986"/>
        <end position="1013"/>
    </location>
</feature>
<evidence type="ECO:0000256" key="2">
    <source>
        <dbReference type="SAM" id="MobiDB-lite"/>
    </source>
</evidence>
<feature type="compositionally biased region" description="Basic and acidic residues" evidence="2">
    <location>
        <begin position="1241"/>
        <end position="1252"/>
    </location>
</feature>
<feature type="compositionally biased region" description="Polar residues" evidence="2">
    <location>
        <begin position="370"/>
        <end position="388"/>
    </location>
</feature>
<feature type="compositionally biased region" description="Acidic residues" evidence="2">
    <location>
        <begin position="1732"/>
        <end position="1741"/>
    </location>
</feature>
<feature type="domain" description="Pericentriolar material 1 protein C-terminal" evidence="3">
    <location>
        <begin position="1532"/>
        <end position="1958"/>
    </location>
</feature>
<feature type="compositionally biased region" description="Acidic residues" evidence="2">
    <location>
        <begin position="1763"/>
        <end position="1778"/>
    </location>
</feature>
<feature type="coiled-coil region" evidence="1">
    <location>
        <begin position="652"/>
        <end position="682"/>
    </location>
</feature>